<dbReference type="InterPro" id="IPR029062">
    <property type="entry name" value="Class_I_gatase-like"/>
</dbReference>
<dbReference type="PROSITE" id="PS51273">
    <property type="entry name" value="GATASE_TYPE_1"/>
    <property type="match status" value="1"/>
</dbReference>
<dbReference type="AlphaFoldDB" id="M2VZD3"/>
<evidence type="ECO:0000313" key="2">
    <source>
        <dbReference type="EMBL" id="EME28690.1"/>
    </source>
</evidence>
<dbReference type="PANTHER" id="PTHR42695">
    <property type="entry name" value="GLUTAMINE AMIDOTRANSFERASE YLR126C-RELATED"/>
    <property type="match status" value="1"/>
</dbReference>
<dbReference type="KEGG" id="gsl:Gasu_38980"/>
<evidence type="ECO:0000259" key="1">
    <source>
        <dbReference type="Pfam" id="PF00117"/>
    </source>
</evidence>
<dbReference type="Pfam" id="PF00117">
    <property type="entry name" value="GATase"/>
    <property type="match status" value="1"/>
</dbReference>
<dbReference type="InterPro" id="IPR017926">
    <property type="entry name" value="GATASE"/>
</dbReference>
<dbReference type="GO" id="GO:0016740">
    <property type="term" value="F:transferase activity"/>
    <property type="evidence" value="ECO:0007669"/>
    <property type="project" value="UniProtKB-KW"/>
</dbReference>
<dbReference type="Gene3D" id="3.40.50.880">
    <property type="match status" value="1"/>
</dbReference>
<dbReference type="SUPFAM" id="SSF52317">
    <property type="entry name" value="Class I glutamine amidotransferase-like"/>
    <property type="match status" value="1"/>
</dbReference>
<sequence>MAGFRVAVIDCQPLPEVVQQVTGETNFTGCFQALFDKLVEERGGPRLQMVSFNAQQGCLPGLNEGFHAFLVTGSFSAAYQVVPWIEKLRQFLLNTYQTSPITLVGICFGHQMLAHALGGLSKPSKNGPEVGLSTFTLSSEARNLPVFAQQWRQLQKVNLIAIHSDEVVELPRGAISLGSNDHCLYQGMILPCRVLSFQGHPEFSAKPEVYEAILTHVAKFPEEIKSQGLEALTSSFTDHIWVASCIRDFILQKTLIPE</sequence>
<name>M2VZD3_GALSU</name>
<dbReference type="RefSeq" id="XP_005705210.1">
    <property type="nucleotide sequence ID" value="XM_005705153.1"/>
</dbReference>
<proteinExistence type="predicted"/>
<reference evidence="4" key="1">
    <citation type="journal article" date="2013" name="Science">
        <title>Gene transfer from bacteria and archaea facilitated evolution of an extremophilic eukaryote.</title>
        <authorList>
            <person name="Schonknecht G."/>
            <person name="Chen W.H."/>
            <person name="Ternes C.M."/>
            <person name="Barbier G.G."/>
            <person name="Shrestha R.P."/>
            <person name="Stanke M."/>
            <person name="Brautigam A."/>
            <person name="Baker B.J."/>
            <person name="Banfield J.F."/>
            <person name="Garavito R.M."/>
            <person name="Carr K."/>
            <person name="Wilkerson C."/>
            <person name="Rensing S.A."/>
            <person name="Gagneul D."/>
            <person name="Dickenson N.E."/>
            <person name="Oesterhelt C."/>
            <person name="Lercher M.J."/>
            <person name="Weber A.P."/>
        </authorList>
    </citation>
    <scope>NUCLEOTIDE SEQUENCE [LARGE SCALE GENOMIC DNA]</scope>
    <source>
        <strain evidence="4">074W</strain>
    </source>
</reference>
<keyword evidence="4" id="KW-1185">Reference proteome</keyword>
<accession>M2VZD3</accession>
<feature type="domain" description="Glutamine amidotransferase" evidence="1">
    <location>
        <begin position="64"/>
        <end position="208"/>
    </location>
</feature>
<dbReference type="EMBL" id="KB454517">
    <property type="protein sequence ID" value="EME28690.1"/>
    <property type="molecule type" value="Genomic_DNA"/>
</dbReference>
<dbReference type="eggNOG" id="KOG3179">
    <property type="taxonomic scope" value="Eukaryota"/>
</dbReference>
<dbReference type="Gramene" id="EME28691">
    <property type="protein sequence ID" value="EME28691"/>
    <property type="gene ID" value="Gasu_38980"/>
</dbReference>
<dbReference type="InterPro" id="IPR044992">
    <property type="entry name" value="ChyE-like"/>
</dbReference>
<dbReference type="OrthoDB" id="92161at2759"/>
<dbReference type="Proteomes" id="UP000030680">
    <property type="component" value="Unassembled WGS sequence"/>
</dbReference>
<organism evidence="3 4">
    <name type="scientific">Galdieria sulphuraria</name>
    <name type="common">Red alga</name>
    <dbReference type="NCBI Taxonomy" id="130081"/>
    <lineage>
        <taxon>Eukaryota</taxon>
        <taxon>Rhodophyta</taxon>
        <taxon>Bangiophyceae</taxon>
        <taxon>Galdieriales</taxon>
        <taxon>Galdieriaceae</taxon>
        <taxon>Galdieria</taxon>
    </lineage>
</organism>
<protein>
    <submittedName>
        <fullName evidence="2">Glutamine amidotransferase, class I isoform 1</fullName>
    </submittedName>
    <submittedName>
        <fullName evidence="3">Glutamine amidotransferase, class I isoform 2</fullName>
    </submittedName>
</protein>
<dbReference type="GO" id="GO:0005829">
    <property type="term" value="C:cytosol"/>
    <property type="evidence" value="ECO:0007669"/>
    <property type="project" value="TreeGrafter"/>
</dbReference>
<dbReference type="PANTHER" id="PTHR42695:SF5">
    <property type="entry name" value="GLUTAMINE AMIDOTRANSFERASE YLR126C-RELATED"/>
    <property type="match status" value="1"/>
</dbReference>
<evidence type="ECO:0000313" key="4">
    <source>
        <dbReference type="Proteomes" id="UP000030680"/>
    </source>
</evidence>
<reference evidence="3" key="2">
    <citation type="journal article" date="2013" name="Science">
        <title>Gene Transfer from Bacteria and Archaea Facilitated Evolution of an Extremophilic Eukaryote.</title>
        <authorList>
            <person name="Schoenknecht G."/>
            <person name="Chen W.-H."/>
            <person name="Ternes C.M."/>
            <person name="Barbier G.G."/>
            <person name="Shrestha R.P."/>
            <person name="Stanke M."/>
            <person name="Brautigam A."/>
            <person name="Baker B.J."/>
            <person name="Banfield J.F."/>
            <person name="Garavito R.M."/>
            <person name="Carr K."/>
            <person name="Wilkerson C."/>
            <person name="Rensing S.A."/>
            <person name="Gagneul D."/>
            <person name="Dickenson N.E."/>
            <person name="Oesterhelt C."/>
            <person name="Lercher M.J."/>
            <person name="Weber A.P.M."/>
        </authorList>
    </citation>
    <scope>NUCLEOTIDE SEQUENCE</scope>
    <source>
        <strain evidence="3">074W</strain>
    </source>
</reference>
<evidence type="ECO:0000313" key="3">
    <source>
        <dbReference type="EMBL" id="EME28691.1"/>
    </source>
</evidence>
<dbReference type="Gramene" id="EME28690">
    <property type="protein sequence ID" value="EME28690"/>
    <property type="gene ID" value="Gasu_38980"/>
</dbReference>
<dbReference type="EMBL" id="KB454517">
    <property type="protein sequence ID" value="EME28691.1"/>
    <property type="molecule type" value="Genomic_DNA"/>
</dbReference>
<gene>
    <name evidence="3" type="ORF">Gasu_38980</name>
</gene>
<keyword evidence="3" id="KW-0808">Transferase</keyword>
<dbReference type="OMA" id="IEENFLC"/>
<dbReference type="CDD" id="cd01741">
    <property type="entry name" value="GATase1_1"/>
    <property type="match status" value="1"/>
</dbReference>
<dbReference type="RefSeq" id="XP_005705211.1">
    <property type="nucleotide sequence ID" value="XM_005705154.1"/>
</dbReference>
<dbReference type="STRING" id="130081.M2VZD3"/>
<dbReference type="GeneID" id="17087546"/>
<keyword evidence="3" id="KW-0315">Glutamine amidotransferase</keyword>